<evidence type="ECO:0000256" key="5">
    <source>
        <dbReference type="ARBA" id="ARBA00022576"/>
    </source>
</evidence>
<feature type="binding site" evidence="9">
    <location>
        <position position="188"/>
    </location>
    <ligand>
        <name>substrate</name>
    </ligand>
</feature>
<comment type="caution">
    <text evidence="11">The sequence shown here is derived from an EMBL/GenBank/DDBJ whole genome shotgun (WGS) entry which is preliminary data.</text>
</comment>
<evidence type="ECO:0000256" key="4">
    <source>
        <dbReference type="ARBA" id="ARBA00018052"/>
    </source>
</evidence>
<evidence type="ECO:0000256" key="2">
    <source>
        <dbReference type="ARBA" id="ARBA00004982"/>
    </source>
</evidence>
<accession>A0A8J6JMI6</accession>
<dbReference type="GO" id="GO:0010285">
    <property type="term" value="F:L,L-diaminopimelate aminotransferase activity"/>
    <property type="evidence" value="ECO:0007669"/>
    <property type="project" value="UniProtKB-UniRule"/>
</dbReference>
<dbReference type="UniPathway" id="UPA00034">
    <property type="reaction ID" value="UER00466"/>
</dbReference>
<evidence type="ECO:0000256" key="1">
    <source>
        <dbReference type="ARBA" id="ARBA00001933"/>
    </source>
</evidence>
<proteinExistence type="inferred from homology"/>
<keyword evidence="7 9" id="KW-0663">Pyridoxal phosphate</keyword>
<protein>
    <recommendedName>
        <fullName evidence="4 9">LL-diaminopimelate aminotransferase</fullName>
        <shortName evidence="9">DAP-AT</shortName>
        <shortName evidence="9">DAP-aminotransferase</shortName>
        <shortName evidence="9">LL-DAP-aminotransferase</shortName>
        <ecNumber evidence="3 9">2.6.1.83</ecNumber>
    </recommendedName>
</protein>
<dbReference type="GO" id="GO:0030170">
    <property type="term" value="F:pyridoxal phosphate binding"/>
    <property type="evidence" value="ECO:0007669"/>
    <property type="project" value="UniProtKB-UniRule"/>
</dbReference>
<keyword evidence="6 9" id="KW-0808">Transferase</keyword>
<feature type="binding site" evidence="9">
    <location>
        <begin position="247"/>
        <end position="249"/>
    </location>
    <ligand>
        <name>pyridoxal 5'-phosphate</name>
        <dbReference type="ChEBI" id="CHEBI:597326"/>
    </ligand>
</feature>
<dbReference type="Proteomes" id="UP000607645">
    <property type="component" value="Unassembled WGS sequence"/>
</dbReference>
<dbReference type="SUPFAM" id="SSF53383">
    <property type="entry name" value="PLP-dependent transferases"/>
    <property type="match status" value="1"/>
</dbReference>
<feature type="binding site" evidence="9">
    <location>
        <position position="288"/>
    </location>
    <ligand>
        <name>substrate</name>
    </ligand>
</feature>
<dbReference type="Gene3D" id="3.90.1150.10">
    <property type="entry name" value="Aspartate Aminotransferase, domain 1"/>
    <property type="match status" value="1"/>
</dbReference>
<feature type="binding site" evidence="9">
    <location>
        <position position="133"/>
    </location>
    <ligand>
        <name>pyridoxal 5'-phosphate</name>
        <dbReference type="ChEBI" id="CHEBI:597326"/>
    </ligand>
</feature>
<comment type="cofactor">
    <cofactor evidence="1 9">
        <name>pyridoxal 5'-phosphate</name>
        <dbReference type="ChEBI" id="CHEBI:597326"/>
    </cofactor>
</comment>
<feature type="binding site" evidence="9">
    <location>
        <position position="110"/>
    </location>
    <ligand>
        <name>substrate</name>
    </ligand>
</feature>
<dbReference type="InterPro" id="IPR004839">
    <property type="entry name" value="Aminotransferase_I/II_large"/>
</dbReference>
<feature type="binding site" evidence="9">
    <location>
        <position position="42"/>
    </location>
    <ligand>
        <name>substrate</name>
    </ligand>
</feature>
<feature type="binding site" evidence="9">
    <location>
        <position position="72"/>
    </location>
    <ligand>
        <name>pyridoxal 5'-phosphate</name>
        <dbReference type="ChEBI" id="CHEBI:597326"/>
    </ligand>
</feature>
<evidence type="ECO:0000256" key="3">
    <source>
        <dbReference type="ARBA" id="ARBA00013138"/>
    </source>
</evidence>
<comment type="function">
    <text evidence="9">Involved in the synthesis of meso-diaminopimelate (m-DAP or DL-DAP), required for both lysine and peptidoglycan biosynthesis. Catalyzes the direct conversion of tetrahydrodipicolinate to LL-diaminopimelate.</text>
</comment>
<feature type="binding site" evidence="9">
    <location>
        <position position="219"/>
    </location>
    <ligand>
        <name>pyridoxal 5'-phosphate</name>
        <dbReference type="ChEBI" id="CHEBI:597326"/>
    </ligand>
</feature>
<dbReference type="PANTHER" id="PTHR43144">
    <property type="entry name" value="AMINOTRANSFERASE"/>
    <property type="match status" value="1"/>
</dbReference>
<dbReference type="Gene3D" id="3.40.640.10">
    <property type="entry name" value="Type I PLP-dependent aspartate aminotransferase-like (Major domain)"/>
    <property type="match status" value="1"/>
</dbReference>
<feature type="modified residue" description="N6-(pyridoxal phosphate)lysine" evidence="9">
    <location>
        <position position="250"/>
    </location>
</feature>
<feature type="binding site" evidence="9">
    <location>
        <position position="384"/>
    </location>
    <ligand>
        <name>substrate</name>
    </ligand>
</feature>
<comment type="similarity">
    <text evidence="9">Belongs to the class-I pyridoxal-phosphate-dependent aminotransferase family. LL-diaminopimelate aminotransferase subfamily.</text>
</comment>
<feature type="binding site" evidence="9">
    <location>
        <position position="188"/>
    </location>
    <ligand>
        <name>pyridoxal 5'-phosphate</name>
        <dbReference type="ChEBI" id="CHEBI:597326"/>
    </ligand>
</feature>
<comment type="subunit">
    <text evidence="9">Homodimer.</text>
</comment>
<feature type="domain" description="Aminotransferase class I/classII large" evidence="10">
    <location>
        <begin position="36"/>
        <end position="401"/>
    </location>
</feature>
<comment type="catalytic activity">
    <reaction evidence="8 9">
        <text>(2S,6S)-2,6-diaminopimelate + 2-oxoglutarate = (S)-2,3,4,5-tetrahydrodipicolinate + L-glutamate + H2O + H(+)</text>
        <dbReference type="Rhea" id="RHEA:23988"/>
        <dbReference type="ChEBI" id="CHEBI:15377"/>
        <dbReference type="ChEBI" id="CHEBI:15378"/>
        <dbReference type="ChEBI" id="CHEBI:16810"/>
        <dbReference type="ChEBI" id="CHEBI:16845"/>
        <dbReference type="ChEBI" id="CHEBI:29985"/>
        <dbReference type="ChEBI" id="CHEBI:57609"/>
        <dbReference type="EC" id="2.6.1.83"/>
    </reaction>
</comment>
<dbReference type="AlphaFoldDB" id="A0A8J6JMI6"/>
<dbReference type="CDD" id="cd00609">
    <property type="entry name" value="AAT_like"/>
    <property type="match status" value="1"/>
</dbReference>
<evidence type="ECO:0000256" key="7">
    <source>
        <dbReference type="ARBA" id="ARBA00022898"/>
    </source>
</evidence>
<feature type="binding site" evidence="9">
    <location>
        <position position="258"/>
    </location>
    <ligand>
        <name>pyridoxal 5'-phosphate</name>
        <dbReference type="ChEBI" id="CHEBI:597326"/>
    </ligand>
</feature>
<dbReference type="EC" id="2.6.1.83" evidence="3 9"/>
<evidence type="ECO:0000313" key="11">
    <source>
        <dbReference type="EMBL" id="MBC5737515.1"/>
    </source>
</evidence>
<dbReference type="RefSeq" id="WP_186919336.1">
    <property type="nucleotide sequence ID" value="NZ_JACOPQ010000008.1"/>
</dbReference>
<dbReference type="InterPro" id="IPR015424">
    <property type="entry name" value="PyrdxlP-dep_Trfase"/>
</dbReference>
<organism evidence="11 12">
    <name type="scientific">Lawsonibacter faecis</name>
    <dbReference type="NCBI Taxonomy" id="2763052"/>
    <lineage>
        <taxon>Bacteria</taxon>
        <taxon>Bacillati</taxon>
        <taxon>Bacillota</taxon>
        <taxon>Clostridia</taxon>
        <taxon>Eubacteriales</taxon>
        <taxon>Oscillospiraceae</taxon>
        <taxon>Lawsonibacter</taxon>
    </lineage>
</organism>
<evidence type="ECO:0000256" key="6">
    <source>
        <dbReference type="ARBA" id="ARBA00022679"/>
    </source>
</evidence>
<feature type="binding site" evidence="9">
    <location>
        <begin position="109"/>
        <end position="110"/>
    </location>
    <ligand>
        <name>pyridoxal 5'-phosphate</name>
        <dbReference type="ChEBI" id="CHEBI:597326"/>
    </ligand>
</feature>
<feature type="binding site" evidence="9">
    <location>
        <position position="288"/>
    </location>
    <ligand>
        <name>pyridoxal 5'-phosphate</name>
        <dbReference type="ChEBI" id="CHEBI:597326"/>
    </ligand>
</feature>
<feature type="binding site" evidence="9">
    <location>
        <position position="15"/>
    </location>
    <ligand>
        <name>substrate</name>
    </ligand>
</feature>
<dbReference type="EMBL" id="JACOPQ010000008">
    <property type="protein sequence ID" value="MBC5737515.1"/>
    <property type="molecule type" value="Genomic_DNA"/>
</dbReference>
<reference evidence="11" key="1">
    <citation type="submission" date="2020-08" db="EMBL/GenBank/DDBJ databases">
        <title>Genome public.</title>
        <authorList>
            <person name="Liu C."/>
            <person name="Sun Q."/>
        </authorList>
    </citation>
    <scope>NUCLEOTIDE SEQUENCE</scope>
    <source>
        <strain evidence="11">NSJ-52</strain>
    </source>
</reference>
<dbReference type="NCBIfam" id="TIGR03542">
    <property type="entry name" value="DAPAT_plant"/>
    <property type="match status" value="1"/>
</dbReference>
<evidence type="ECO:0000313" key="12">
    <source>
        <dbReference type="Proteomes" id="UP000607645"/>
    </source>
</evidence>
<dbReference type="InterPro" id="IPR015422">
    <property type="entry name" value="PyrdxlP-dep_Trfase_small"/>
</dbReference>
<comment type="pathway">
    <text evidence="2 9">Amino-acid biosynthesis; L-lysine biosynthesis via DAP pathway; LL-2,6-diaminopimelate from (S)-tetrahydrodipicolinate (aminotransferase route): step 1/1.</text>
</comment>
<dbReference type="InterPro" id="IPR019942">
    <property type="entry name" value="DapL/ALD1"/>
</dbReference>
<dbReference type="InterPro" id="IPR015421">
    <property type="entry name" value="PyrdxlP-dep_Trfase_major"/>
</dbReference>
<name>A0A8J6JMI6_9FIRM</name>
<dbReference type="HAMAP" id="MF_01642">
    <property type="entry name" value="DapL_aminotrans_1"/>
    <property type="match status" value="1"/>
</dbReference>
<evidence type="ECO:0000256" key="8">
    <source>
        <dbReference type="ARBA" id="ARBA00051934"/>
    </source>
</evidence>
<evidence type="ECO:0000259" key="10">
    <source>
        <dbReference type="Pfam" id="PF00155"/>
    </source>
</evidence>
<dbReference type="FunFam" id="3.40.640.10:FF:000099">
    <property type="entry name" value="LL-diaminopimelate aminotransferase, chloroplastic"/>
    <property type="match status" value="1"/>
</dbReference>
<gene>
    <name evidence="9" type="primary">dapL</name>
    <name evidence="11" type="ORF">H8S62_10910</name>
</gene>
<sequence>MTHINQNFLKLPGGYLFPEISRRVKAFSAQNPPMPLIKLGIGDVTLPLAPAVVEAMAKATEEMGRRETFRGYCEETGCAYDFLRFAIQGSYRDCGVEIADDEIFVSDGAKSDCGNIGDIFSVDNVVAVCDPVYPVYVDTNAMAGRAGDFDGEKWTDLVYLPCTAENGFFPALPQGKVPDLIYICSPNNPTGTAATKEQLKTWVDYANAHGSIILYDSAYEAFITEPGIPHSIYEVEGAGTCAIEFRSFSKTAGFTGTRCAYTVVPKALEREGVSLNALWSRRQGTKFNGVSYVVQRAAEAVFTPEGRAQTRENIAYYLNNARVIKSGLEQAGLTVYGGVNAPYIWARTPEGVGSWDFFDTLLHKACVVTTPGAGFGPAGEGYIRLTAFGGAEATEEAVERIVKLL</sequence>
<dbReference type="Pfam" id="PF00155">
    <property type="entry name" value="Aminotran_1_2"/>
    <property type="match status" value="1"/>
</dbReference>
<evidence type="ECO:0000256" key="9">
    <source>
        <dbReference type="HAMAP-Rule" id="MF_01642"/>
    </source>
</evidence>
<keyword evidence="5 9" id="KW-0032">Aminotransferase</keyword>
<feature type="binding site" evidence="9">
    <location>
        <position position="133"/>
    </location>
    <ligand>
        <name>substrate</name>
    </ligand>
</feature>
<dbReference type="GO" id="GO:0033362">
    <property type="term" value="P:lysine biosynthetic process via diaminopimelate, diaminopimelate-aminotransferase pathway"/>
    <property type="evidence" value="ECO:0007669"/>
    <property type="project" value="UniProtKB-UniRule"/>
</dbReference>
<keyword evidence="12" id="KW-1185">Reference proteome</keyword>